<dbReference type="PANTHER" id="PTHR43117">
    <property type="entry name" value="OSMOPROTECTANT IMPORT ATP-BINDING PROTEIN OSMV"/>
    <property type="match status" value="1"/>
</dbReference>
<sequence>MIEFEHVCKRFGGHVVIDDLSLRIDDGEFFVLVGPSGSGKSTLLRTVNRLVHVDAGTVRVDGEDVATRDVETLRRGIGYAIQSVGLFPHRTVAENIATVPRLLHWSGDAIRARVAELIELLRLDEPGIADRYPHTLSGGQQQRVGVARALAARPRIVLMDEPFGALDPLTRESLQGSLKAIQRETGTTILFVTHDMDEAFGLGDRVGLMLDGKLIQVGAPLAFLRHPADERVRDFVGGTRARLRELAVRTVRDSMRGGEQAEGEPVDAAASLQDALGAMLAQGRDRLPVREGGEHVGAILLTDLVSRA</sequence>
<dbReference type="SUPFAM" id="SSF52540">
    <property type="entry name" value="P-loop containing nucleoside triphosphate hydrolases"/>
    <property type="match status" value="1"/>
</dbReference>
<accession>A0ABT9T3I7</accession>
<dbReference type="PROSITE" id="PS00211">
    <property type="entry name" value="ABC_TRANSPORTER_1"/>
    <property type="match status" value="1"/>
</dbReference>
<dbReference type="InterPro" id="IPR027417">
    <property type="entry name" value="P-loop_NTPase"/>
</dbReference>
<evidence type="ECO:0000313" key="7">
    <source>
        <dbReference type="Proteomes" id="UP001237737"/>
    </source>
</evidence>
<dbReference type="PANTHER" id="PTHR43117:SF4">
    <property type="entry name" value="OSMOPROTECTANT IMPORT ATP-BINDING PROTEIN OSMV"/>
    <property type="match status" value="1"/>
</dbReference>
<dbReference type="GO" id="GO:0005524">
    <property type="term" value="F:ATP binding"/>
    <property type="evidence" value="ECO:0007669"/>
    <property type="project" value="UniProtKB-KW"/>
</dbReference>
<dbReference type="InterPro" id="IPR046342">
    <property type="entry name" value="CBS_dom_sf"/>
</dbReference>
<dbReference type="InterPro" id="IPR003593">
    <property type="entry name" value="AAA+_ATPase"/>
</dbReference>
<dbReference type="SUPFAM" id="SSF54631">
    <property type="entry name" value="CBS-domain pair"/>
    <property type="match status" value="1"/>
</dbReference>
<dbReference type="EMBL" id="JAUSSK010000004">
    <property type="protein sequence ID" value="MDQ0010782.1"/>
    <property type="molecule type" value="Genomic_DNA"/>
</dbReference>
<evidence type="ECO:0000313" key="6">
    <source>
        <dbReference type="EMBL" id="MDQ0010782.1"/>
    </source>
</evidence>
<dbReference type="Gene3D" id="3.40.50.300">
    <property type="entry name" value="P-loop containing nucleotide triphosphate hydrolases"/>
    <property type="match status" value="1"/>
</dbReference>
<protein>
    <submittedName>
        <fullName evidence="6">Osmoprotectant transport system ATP-binding protein</fullName>
    </submittedName>
</protein>
<evidence type="ECO:0000256" key="1">
    <source>
        <dbReference type="ARBA" id="ARBA00005417"/>
    </source>
</evidence>
<organism evidence="6 7">
    <name type="scientific">Luteibacter jiangsuensis</name>
    <dbReference type="NCBI Taxonomy" id="637577"/>
    <lineage>
        <taxon>Bacteria</taxon>
        <taxon>Pseudomonadati</taxon>
        <taxon>Pseudomonadota</taxon>
        <taxon>Gammaproteobacteria</taxon>
        <taxon>Lysobacterales</taxon>
        <taxon>Rhodanobacteraceae</taxon>
        <taxon>Luteibacter</taxon>
    </lineage>
</organism>
<reference evidence="6 7" key="1">
    <citation type="submission" date="2023-07" db="EMBL/GenBank/DDBJ databases">
        <title>Sorghum-associated microbial communities from plants grown in Nebraska, USA.</title>
        <authorList>
            <person name="Schachtman D."/>
        </authorList>
    </citation>
    <scope>NUCLEOTIDE SEQUENCE [LARGE SCALE GENOMIC DNA]</scope>
    <source>
        <strain evidence="6 7">CC60</strain>
    </source>
</reference>
<proteinExistence type="inferred from homology"/>
<evidence type="ECO:0000256" key="2">
    <source>
        <dbReference type="ARBA" id="ARBA00022448"/>
    </source>
</evidence>
<keyword evidence="4 6" id="KW-0067">ATP-binding</keyword>
<evidence type="ECO:0000256" key="4">
    <source>
        <dbReference type="ARBA" id="ARBA00022840"/>
    </source>
</evidence>
<dbReference type="SMART" id="SM00382">
    <property type="entry name" value="AAA"/>
    <property type="match status" value="1"/>
</dbReference>
<dbReference type="InterPro" id="IPR017871">
    <property type="entry name" value="ABC_transporter-like_CS"/>
</dbReference>
<dbReference type="InterPro" id="IPR003439">
    <property type="entry name" value="ABC_transporter-like_ATP-bd"/>
</dbReference>
<keyword evidence="3" id="KW-0547">Nucleotide-binding</keyword>
<dbReference type="PROSITE" id="PS50893">
    <property type="entry name" value="ABC_TRANSPORTER_2"/>
    <property type="match status" value="1"/>
</dbReference>
<name>A0ABT9T3I7_9GAMM</name>
<dbReference type="Pfam" id="PF00005">
    <property type="entry name" value="ABC_tran"/>
    <property type="match status" value="1"/>
</dbReference>
<feature type="domain" description="ABC transporter" evidence="5">
    <location>
        <begin position="2"/>
        <end position="236"/>
    </location>
</feature>
<keyword evidence="7" id="KW-1185">Reference proteome</keyword>
<evidence type="ECO:0000256" key="3">
    <source>
        <dbReference type="ARBA" id="ARBA00022741"/>
    </source>
</evidence>
<evidence type="ECO:0000259" key="5">
    <source>
        <dbReference type="PROSITE" id="PS50893"/>
    </source>
</evidence>
<dbReference type="RefSeq" id="WP_306850883.1">
    <property type="nucleotide sequence ID" value="NZ_JAUSSK010000004.1"/>
</dbReference>
<keyword evidence="2" id="KW-0813">Transport</keyword>
<gene>
    <name evidence="6" type="ORF">J2T07_002988</name>
</gene>
<dbReference type="Proteomes" id="UP001237737">
    <property type="component" value="Unassembled WGS sequence"/>
</dbReference>
<comment type="caution">
    <text evidence="6">The sequence shown here is derived from an EMBL/GenBank/DDBJ whole genome shotgun (WGS) entry which is preliminary data.</text>
</comment>
<comment type="similarity">
    <text evidence="1">Belongs to the ABC transporter superfamily.</text>
</comment>